<feature type="chain" id="PRO_5004373001" description="Secreted protein" evidence="1">
    <location>
        <begin position="27"/>
        <end position="128"/>
    </location>
</feature>
<keyword evidence="1" id="KW-0732">Signal</keyword>
<dbReference type="Proteomes" id="UP000013966">
    <property type="component" value="Plasmid p1"/>
</dbReference>
<keyword evidence="3" id="KW-1185">Reference proteome</keyword>
<evidence type="ECO:0000256" key="1">
    <source>
        <dbReference type="SAM" id="SignalP"/>
    </source>
</evidence>
<dbReference type="AlphaFoldDB" id="R4X331"/>
<dbReference type="KEGG" id="buo:BRPE64_DCDS01500"/>
<sequence length="128" mass="13333">MTMKHASIGLCAAALTAFALCAPAHADDAACGTLESASGGQGAMFALREGESVNFWRGGDVRHGALHVYQDGDVYRVYWQPEGSGEQYVLANAGENSVRLVATPPRGTKVDTGPGSLPQQKVLSCPAL</sequence>
<accession>R4X331</accession>
<dbReference type="PATRIC" id="fig|758793.3.peg.5303"/>
<dbReference type="HOGENOM" id="CLU_1913101_0_0_4"/>
<dbReference type="EMBL" id="AP013061">
    <property type="protein sequence ID" value="BAN27086.1"/>
    <property type="molecule type" value="Genomic_DNA"/>
</dbReference>
<evidence type="ECO:0000313" key="2">
    <source>
        <dbReference type="EMBL" id="BAN27086.1"/>
    </source>
</evidence>
<evidence type="ECO:0008006" key="4">
    <source>
        <dbReference type="Google" id="ProtNLM"/>
    </source>
</evidence>
<evidence type="ECO:0000313" key="3">
    <source>
        <dbReference type="Proteomes" id="UP000013966"/>
    </source>
</evidence>
<name>R4X331_9BURK</name>
<reference evidence="2 3" key="1">
    <citation type="journal article" date="2013" name="Genome Announc.">
        <title>Complete Genome Sequence of Burkholderia sp. Strain RPE64, Bacterial Symbiont of the Bean Bug Riptortus pedestris.</title>
        <authorList>
            <person name="Shibata T.F."/>
            <person name="Maeda T."/>
            <person name="Nikoh N."/>
            <person name="Yamaguchi K."/>
            <person name="Oshima K."/>
            <person name="Hattori M."/>
            <person name="Nishiyama T."/>
            <person name="Hasebe M."/>
            <person name="Fukatsu T."/>
            <person name="Kikuchi Y."/>
            <person name="Shigenobu S."/>
        </authorList>
    </citation>
    <scope>NUCLEOTIDE SEQUENCE [LARGE SCALE GENOMIC DNA]</scope>
    <source>
        <plasmid evidence="2 3">p1</plasmid>
    </source>
</reference>
<protein>
    <recommendedName>
        <fullName evidence="4">Secreted protein</fullName>
    </recommendedName>
</protein>
<feature type="signal peptide" evidence="1">
    <location>
        <begin position="1"/>
        <end position="26"/>
    </location>
</feature>
<proteinExistence type="predicted"/>
<reference evidence="2 3" key="2">
    <citation type="journal article" date="2018" name="Int. J. Syst. Evol. Microbiol.">
        <title>Burkholderia insecticola sp. nov., a gut symbiotic bacterium of the bean bug Riptortus pedestris.</title>
        <authorList>
            <person name="Takeshita K."/>
            <person name="Tamaki H."/>
            <person name="Ohbayashi T."/>
            <person name="Meng X.-Y."/>
            <person name="Sone T."/>
            <person name="Mitani Y."/>
            <person name="Peeters C."/>
            <person name="Kikuchi Y."/>
            <person name="Vandamme P."/>
        </authorList>
    </citation>
    <scope>NUCLEOTIDE SEQUENCE [LARGE SCALE GENOMIC DNA]</scope>
    <source>
        <strain evidence="2">RPE64</strain>
        <plasmid evidence="2 3">p1</plasmid>
    </source>
</reference>
<geneLocation type="plasmid" evidence="2 3">
    <name>p1</name>
</geneLocation>
<keyword evidence="2" id="KW-0614">Plasmid</keyword>
<organism evidence="2 3">
    <name type="scientific">Caballeronia insecticola</name>
    <dbReference type="NCBI Taxonomy" id="758793"/>
    <lineage>
        <taxon>Bacteria</taxon>
        <taxon>Pseudomonadati</taxon>
        <taxon>Pseudomonadota</taxon>
        <taxon>Betaproteobacteria</taxon>
        <taxon>Burkholderiales</taxon>
        <taxon>Burkholderiaceae</taxon>
        <taxon>Caballeronia</taxon>
    </lineage>
</organism>
<gene>
    <name evidence="2" type="ORF">BRPE64_DCDS01500</name>
</gene>